<evidence type="ECO:0000313" key="2">
    <source>
        <dbReference type="Proteomes" id="UP000268070"/>
    </source>
</evidence>
<dbReference type="Pfam" id="PF08849">
    <property type="entry name" value="BrxA"/>
    <property type="match status" value="1"/>
</dbReference>
<dbReference type="AlphaFoldDB" id="A0A3G2HR00"/>
<sequence>MTPIASPSTGYRMSFTAASLCIRESAILAQRYLDLGNWEQVSSEAFSENLLQVRTQSSLRRLLRELTTRLETLSPAELDLLTKATEPHQAQVLWLAVCRCYPFVAEFAVEVVRERYLSLKYELPLEEFDAFFNRKAQWHTELDSISPSTHNKLRQVLFRLLRETGLLSTQRTIQGVQLNPQLAQLLRQGRPEEALYFPTFDTQIKT</sequence>
<dbReference type="OrthoDB" id="981635at2"/>
<organism evidence="1 2">
    <name type="scientific">Alcaligenes aquatilis</name>
    <dbReference type="NCBI Taxonomy" id="323284"/>
    <lineage>
        <taxon>Bacteria</taxon>
        <taxon>Pseudomonadati</taxon>
        <taxon>Pseudomonadota</taxon>
        <taxon>Betaproteobacteria</taxon>
        <taxon>Burkholderiales</taxon>
        <taxon>Alcaligenaceae</taxon>
        <taxon>Alcaligenes</taxon>
    </lineage>
</organism>
<proteinExistence type="predicted"/>
<evidence type="ECO:0000313" key="1">
    <source>
        <dbReference type="EMBL" id="AYN19425.1"/>
    </source>
</evidence>
<dbReference type="EMBL" id="CP032153">
    <property type="protein sequence ID" value="AYN19425.1"/>
    <property type="molecule type" value="Genomic_DNA"/>
</dbReference>
<protein>
    <submittedName>
        <fullName evidence="1">DUF1819 family protein</fullName>
    </submittedName>
</protein>
<dbReference type="Gene3D" id="1.10.3540.10">
    <property type="entry name" value="uncharacterized protein from magnetospirillum magneticum domain"/>
    <property type="match status" value="1"/>
</dbReference>
<reference evidence="1 2" key="1">
    <citation type="submission" date="2018-09" db="EMBL/GenBank/DDBJ databases">
        <title>Complete genome sequence of the hydrocarbonoclastic bacterium Alcaligenes aquatilis QD168, isolated from a crude-oil polluted marine sediment of Central Chile.</title>
        <authorList>
            <person name="Duran R.E."/>
            <person name="Barra B."/>
            <person name="Salva-Serra F."/>
            <person name="Mendez V."/>
            <person name="Moore E.R.B."/>
            <person name="Seeger M."/>
        </authorList>
    </citation>
    <scope>NUCLEOTIDE SEQUENCE [LARGE SCALE GENOMIC DNA]</scope>
    <source>
        <strain evidence="1 2">QD168</strain>
    </source>
</reference>
<name>A0A3G2HR00_9BURK</name>
<dbReference type="Proteomes" id="UP000268070">
    <property type="component" value="Chromosome"/>
</dbReference>
<dbReference type="InterPro" id="IPR014948">
    <property type="entry name" value="BrxA"/>
</dbReference>
<dbReference type="KEGG" id="aaqu:D3M96_02065"/>
<dbReference type="RefSeq" id="WP_121737844.1">
    <property type="nucleotide sequence ID" value="NZ_CP032153.1"/>
</dbReference>
<dbReference type="InterPro" id="IPR023137">
    <property type="entry name" value="BrxA_sf"/>
</dbReference>
<accession>A0A3G2HR00</accession>
<gene>
    <name evidence="1" type="ORF">D3M96_02065</name>
</gene>